<feature type="domain" description="PhnB-like" evidence="1">
    <location>
        <begin position="4"/>
        <end position="133"/>
    </location>
</feature>
<name>A0A1F5KGU4_9BACT</name>
<dbReference type="Proteomes" id="UP000177328">
    <property type="component" value="Unassembled WGS sequence"/>
</dbReference>
<dbReference type="SUPFAM" id="SSF54593">
    <property type="entry name" value="Glyoxalase/Bleomycin resistance protein/Dihydroxybiphenyl dioxygenase"/>
    <property type="match status" value="1"/>
</dbReference>
<dbReference type="Pfam" id="PF06983">
    <property type="entry name" value="3-dmu-9_3-mt"/>
    <property type="match status" value="1"/>
</dbReference>
<dbReference type="InterPro" id="IPR029068">
    <property type="entry name" value="Glyas_Bleomycin-R_OHBP_Dase"/>
</dbReference>
<comment type="caution">
    <text evidence="2">The sequence shown here is derived from an EMBL/GenBank/DDBJ whole genome shotgun (WGS) entry which is preliminary data.</text>
</comment>
<evidence type="ECO:0000259" key="1">
    <source>
        <dbReference type="Pfam" id="PF06983"/>
    </source>
</evidence>
<dbReference type="EMBL" id="MFDD01000014">
    <property type="protein sequence ID" value="OGE40157.1"/>
    <property type="molecule type" value="Genomic_DNA"/>
</dbReference>
<reference evidence="2 3" key="1">
    <citation type="journal article" date="2016" name="Nat. Commun.">
        <title>Thousands of microbial genomes shed light on interconnected biogeochemical processes in an aquifer system.</title>
        <authorList>
            <person name="Anantharaman K."/>
            <person name="Brown C.T."/>
            <person name="Hug L.A."/>
            <person name="Sharon I."/>
            <person name="Castelle C.J."/>
            <person name="Probst A.J."/>
            <person name="Thomas B.C."/>
            <person name="Singh A."/>
            <person name="Wilkins M.J."/>
            <person name="Karaoz U."/>
            <person name="Brodie E.L."/>
            <person name="Williams K.H."/>
            <person name="Hubbard S.S."/>
            <person name="Banfield J.F."/>
        </authorList>
    </citation>
    <scope>NUCLEOTIDE SEQUENCE [LARGE SCALE GENOMIC DNA]</scope>
</reference>
<dbReference type="CDD" id="cd06588">
    <property type="entry name" value="PhnB_like"/>
    <property type="match status" value="1"/>
</dbReference>
<dbReference type="AlphaFoldDB" id="A0A1F5KGU4"/>
<protein>
    <recommendedName>
        <fullName evidence="1">PhnB-like domain-containing protein</fullName>
    </recommendedName>
</protein>
<proteinExistence type="predicted"/>
<evidence type="ECO:0000313" key="3">
    <source>
        <dbReference type="Proteomes" id="UP000177328"/>
    </source>
</evidence>
<dbReference type="PANTHER" id="PTHR33990">
    <property type="entry name" value="PROTEIN YJDN-RELATED"/>
    <property type="match status" value="1"/>
</dbReference>
<dbReference type="Gene3D" id="3.10.180.10">
    <property type="entry name" value="2,3-Dihydroxybiphenyl 1,2-Dioxygenase, domain 1"/>
    <property type="match status" value="1"/>
</dbReference>
<organism evidence="2 3">
    <name type="scientific">Candidatus Daviesbacteria bacterium RIFCSPHIGHO2_02_FULL_43_12</name>
    <dbReference type="NCBI Taxonomy" id="1797776"/>
    <lineage>
        <taxon>Bacteria</taxon>
        <taxon>Candidatus Daviesiibacteriota</taxon>
    </lineage>
</organism>
<dbReference type="PANTHER" id="PTHR33990:SF1">
    <property type="entry name" value="PROTEIN YJDN"/>
    <property type="match status" value="1"/>
</dbReference>
<sequence length="140" mass="15976">MAQLNPYLHFDGTAREAMNFYKEVLGGELEFTTVGESGMMGDWPDNMPKPDPEKIMHSSLKKEAWTILASDMMDPSSFTKGDNVDLCLVCESKEEIEDLYNKLSEGGKVFMELDKQSFGWFAQFTDKFGTEWMLQFDGDK</sequence>
<accession>A0A1F5KGU4</accession>
<dbReference type="InterPro" id="IPR028973">
    <property type="entry name" value="PhnB-like"/>
</dbReference>
<evidence type="ECO:0000313" key="2">
    <source>
        <dbReference type="EMBL" id="OGE40157.1"/>
    </source>
</evidence>
<gene>
    <name evidence="2" type="ORF">A3D25_04730</name>
</gene>